<dbReference type="EMBL" id="CADCTY010001891">
    <property type="protein sequence ID" value="CAA9393459.1"/>
    <property type="molecule type" value="Genomic_DNA"/>
</dbReference>
<reference evidence="1" key="1">
    <citation type="submission" date="2020-02" db="EMBL/GenBank/DDBJ databases">
        <authorList>
            <person name="Meier V. D."/>
        </authorList>
    </citation>
    <scope>NUCLEOTIDE SEQUENCE</scope>
    <source>
        <strain evidence="1">AVDCRST_MAG94</strain>
    </source>
</reference>
<proteinExistence type="predicted"/>
<organism evidence="1">
    <name type="scientific">uncultured Leptolyngbya sp</name>
    <dbReference type="NCBI Taxonomy" id="332963"/>
    <lineage>
        <taxon>Bacteria</taxon>
        <taxon>Bacillati</taxon>
        <taxon>Cyanobacteriota</taxon>
        <taxon>Cyanophyceae</taxon>
        <taxon>Leptolyngbyales</taxon>
        <taxon>Leptolyngbyaceae</taxon>
        <taxon>Leptolyngbya group</taxon>
        <taxon>Leptolyngbya</taxon>
        <taxon>environmental samples</taxon>
    </lineage>
</organism>
<dbReference type="AlphaFoldDB" id="A0A6J4NP89"/>
<sequence>MVSNLPLRVFCLLEIFLVSDTLSRLGSVAEVQLFYCAVGAGCWFVSRSIRLGGVA</sequence>
<accession>A0A6J4NP89</accession>
<gene>
    <name evidence="1" type="ORF">AVDCRST_MAG94-5517</name>
</gene>
<protein>
    <submittedName>
        <fullName evidence="1">Uncharacterized protein</fullName>
    </submittedName>
</protein>
<evidence type="ECO:0000313" key="1">
    <source>
        <dbReference type="EMBL" id="CAA9393459.1"/>
    </source>
</evidence>
<name>A0A6J4NP89_9CYAN</name>